<dbReference type="InterPro" id="IPR036156">
    <property type="entry name" value="Beta-gal/glucu_dom_sf"/>
</dbReference>
<evidence type="ECO:0000256" key="10">
    <source>
        <dbReference type="ARBA" id="ARBA00038429"/>
    </source>
</evidence>
<dbReference type="Pfam" id="PF00703">
    <property type="entry name" value="Glyco_hydro_2"/>
    <property type="match status" value="1"/>
</dbReference>
<dbReference type="GO" id="GO:0006516">
    <property type="term" value="P:glycoprotein catabolic process"/>
    <property type="evidence" value="ECO:0007669"/>
    <property type="project" value="TreeGrafter"/>
</dbReference>
<dbReference type="Pfam" id="PF17753">
    <property type="entry name" value="Ig_mannosidase"/>
    <property type="match status" value="1"/>
</dbReference>
<dbReference type="AlphaFoldDB" id="A0A7S8EAC1"/>
<comment type="subunit">
    <text evidence="4">Homodimer.</text>
</comment>
<evidence type="ECO:0000259" key="15">
    <source>
        <dbReference type="Pfam" id="PF17753"/>
    </source>
</evidence>
<dbReference type="GO" id="GO:0005975">
    <property type="term" value="P:carbohydrate metabolic process"/>
    <property type="evidence" value="ECO:0007669"/>
    <property type="project" value="InterPro"/>
</dbReference>
<keyword evidence="8" id="KW-0325">Glycoprotein</keyword>
<feature type="domain" description="Glycoside hydrolase family 2 immunoglobulin-like beta-sandwich" evidence="14">
    <location>
        <begin position="205"/>
        <end position="301"/>
    </location>
</feature>
<dbReference type="PANTHER" id="PTHR43730">
    <property type="entry name" value="BETA-MANNOSIDASE"/>
    <property type="match status" value="1"/>
</dbReference>
<dbReference type="Gene3D" id="3.20.20.80">
    <property type="entry name" value="Glycosidases"/>
    <property type="match status" value="1"/>
</dbReference>
<evidence type="ECO:0000256" key="11">
    <source>
        <dbReference type="ARBA" id="ARBA00041069"/>
    </source>
</evidence>
<comment type="catalytic activity">
    <reaction evidence="1">
        <text>Hydrolysis of terminal, non-reducing beta-D-mannose residues in beta-D-mannosides.</text>
        <dbReference type="EC" id="3.2.1.25"/>
    </reaction>
</comment>
<feature type="domain" description="Mannosidase Ig/CBM-like" evidence="16">
    <location>
        <begin position="670"/>
        <end position="751"/>
    </location>
</feature>
<comment type="subcellular location">
    <subcellularLocation>
        <location evidence="2">Secreted</location>
    </subcellularLocation>
</comment>
<protein>
    <recommendedName>
        <fullName evidence="11">Beta-mannosidase B</fullName>
        <ecNumber evidence="5">3.2.1.25</ecNumber>
    </recommendedName>
    <alternativeName>
        <fullName evidence="12">Mannanase B</fullName>
    </alternativeName>
</protein>
<dbReference type="InterPro" id="IPR017853">
    <property type="entry name" value="GH"/>
</dbReference>
<proteinExistence type="inferred from homology"/>
<dbReference type="Gene3D" id="2.60.120.260">
    <property type="entry name" value="Galactose-binding domain-like"/>
    <property type="match status" value="1"/>
</dbReference>
<dbReference type="KEGG" id="pmet:G4Y79_02780"/>
<evidence type="ECO:0000259" key="14">
    <source>
        <dbReference type="Pfam" id="PF00703"/>
    </source>
</evidence>
<gene>
    <name evidence="18" type="ORF">G4Y79_02780</name>
</gene>
<evidence type="ECO:0000259" key="16">
    <source>
        <dbReference type="Pfam" id="PF17786"/>
    </source>
</evidence>
<reference evidence="18 19" key="1">
    <citation type="submission" date="2020-02" db="EMBL/GenBank/DDBJ databases">
        <authorList>
            <person name="Zheng R.K."/>
            <person name="Sun C.M."/>
        </authorList>
    </citation>
    <scope>NUCLEOTIDE SEQUENCE [LARGE SCALE GENOMIC DNA]</scope>
    <source>
        <strain evidence="19">rifampicinis</strain>
    </source>
</reference>
<dbReference type="InterPro" id="IPR041447">
    <property type="entry name" value="Mannosidase_ig"/>
</dbReference>
<evidence type="ECO:0000313" key="19">
    <source>
        <dbReference type="Proteomes" id="UP000594468"/>
    </source>
</evidence>
<evidence type="ECO:0000256" key="6">
    <source>
        <dbReference type="ARBA" id="ARBA00022525"/>
    </source>
</evidence>
<name>A0A7S8EAC1_9CHLR</name>
<feature type="domain" description="Beta-mannosidase-like galactose-binding" evidence="17">
    <location>
        <begin position="26"/>
        <end position="185"/>
    </location>
</feature>
<dbReference type="InterPro" id="IPR008979">
    <property type="entry name" value="Galactose-bd-like_sf"/>
</dbReference>
<dbReference type="InterPro" id="IPR006102">
    <property type="entry name" value="Ig-like_GH2"/>
</dbReference>
<evidence type="ECO:0000256" key="3">
    <source>
        <dbReference type="ARBA" id="ARBA00004740"/>
    </source>
</evidence>
<dbReference type="GO" id="GO:0005576">
    <property type="term" value="C:extracellular region"/>
    <property type="evidence" value="ECO:0007669"/>
    <property type="project" value="UniProtKB-SubCell"/>
</dbReference>
<evidence type="ECO:0000259" key="17">
    <source>
        <dbReference type="Pfam" id="PF22666"/>
    </source>
</evidence>
<dbReference type="Gene3D" id="2.60.40.10">
    <property type="entry name" value="Immunoglobulins"/>
    <property type="match status" value="3"/>
</dbReference>
<dbReference type="SUPFAM" id="SSF49303">
    <property type="entry name" value="beta-Galactosidase/glucuronidase domain"/>
    <property type="match status" value="3"/>
</dbReference>
<dbReference type="Pfam" id="PF22666">
    <property type="entry name" value="Glyco_hydro_2_N2"/>
    <property type="match status" value="1"/>
</dbReference>
<comment type="similarity">
    <text evidence="10">Belongs to the glycosyl hydrolase 2 family. Beta-mannosidase B subfamily.</text>
</comment>
<comment type="pathway">
    <text evidence="3">Glycan metabolism; N-glycan degradation.</text>
</comment>
<dbReference type="EMBL" id="CP062983">
    <property type="protein sequence ID" value="QPC83320.1"/>
    <property type="molecule type" value="Genomic_DNA"/>
</dbReference>
<keyword evidence="9" id="KW-0326">Glycosidase</keyword>
<dbReference type="RefSeq" id="WP_195171387.1">
    <property type="nucleotide sequence ID" value="NZ_CP062983.1"/>
</dbReference>
<dbReference type="SUPFAM" id="SSF51445">
    <property type="entry name" value="(Trans)glycosidases"/>
    <property type="match status" value="1"/>
</dbReference>
<evidence type="ECO:0000256" key="4">
    <source>
        <dbReference type="ARBA" id="ARBA00011738"/>
    </source>
</evidence>
<evidence type="ECO:0000256" key="2">
    <source>
        <dbReference type="ARBA" id="ARBA00004613"/>
    </source>
</evidence>
<evidence type="ECO:0000256" key="5">
    <source>
        <dbReference type="ARBA" id="ARBA00012754"/>
    </source>
</evidence>
<evidence type="ECO:0000256" key="13">
    <source>
        <dbReference type="SAM" id="MobiDB-lite"/>
    </source>
</evidence>
<feature type="domain" description="Beta-mannosidase Ig-fold" evidence="15">
    <location>
        <begin position="764"/>
        <end position="815"/>
    </location>
</feature>
<dbReference type="InterPro" id="IPR013783">
    <property type="entry name" value="Ig-like_fold"/>
</dbReference>
<dbReference type="Pfam" id="PF17786">
    <property type="entry name" value="Mannosidase_ig"/>
    <property type="match status" value="1"/>
</dbReference>
<evidence type="ECO:0000256" key="7">
    <source>
        <dbReference type="ARBA" id="ARBA00022801"/>
    </source>
</evidence>
<keyword evidence="6" id="KW-0964">Secreted</keyword>
<dbReference type="SUPFAM" id="SSF49785">
    <property type="entry name" value="Galactose-binding domain-like"/>
    <property type="match status" value="1"/>
</dbReference>
<dbReference type="EC" id="3.2.1.25" evidence="5"/>
<accession>A0A7S8EAC1</accession>
<dbReference type="InterPro" id="IPR050887">
    <property type="entry name" value="Beta-mannosidase_GH2"/>
</dbReference>
<dbReference type="FunFam" id="3.20.20.80:FF:000050">
    <property type="entry name" value="Beta-mannosidase B"/>
    <property type="match status" value="1"/>
</dbReference>
<dbReference type="Proteomes" id="UP000594468">
    <property type="component" value="Chromosome"/>
</dbReference>
<evidence type="ECO:0000256" key="9">
    <source>
        <dbReference type="ARBA" id="ARBA00023295"/>
    </source>
</evidence>
<sequence>MFEQWKLQHFDPGAGEEAGCARKTYDDGDWLQIDVPGDVHRTLIANGDIPDPFYDQNERECAWMEEKEWWYRVQFDAPQAAPAADERLQLVFNGVDTFATIWLNGEKLGQTNNMFHPWAYDVTDKLQYGESNTLAICFDPPLSHVTQEEIEAVGWGRNPERVYMRKAQFGYGWDWGPRLPTIGLWLPVELRYERKAAIAGTHFYTLELNQTENQAVVALKVEVDRFATEEPLTATLKLTGDNTIEKSLTIQGDAATAYLVIDDPKLWWTHDLGEPFLYTLSVTLSQGDEELATQTEKVGIRTIELDESVDTDEPGTRFFRFVLNGVPIFARGADWIPADSFVGAIPDSHYQKQITAARDANMNMLRIWGGGIYEHELFYDLCDEMGILVWQDFMFACAPYPEDEAFAESVRAEALYQVRRLRSRASLALWCGNNENQWLHERNNWQKGYEQAPGALYYHHILPEVVAEWDGHRAYWPGSPYGGNDHSSMLDGNRHNWEVWHGNGYHRHFGEEPARDNTPEAVSYLRYAEDMGRFISEFGMHAAPVRETLERVIPEDQRYHHSPSMDHHNKDNPKNKGDNLMIGVTGLPETLDDYIDYSMIAQAEGLKFGIEHFRQRKPHCSGTLIWQFNDCWPVLSWSLVDYYGFGKASYYYMRRTFAPVLASFKVREDDKVELWVTNDSLETIQDTAVITLRTFTGHILAEIHEPITVGPNQSKRIRSLPVKAGNDRYLMVHSTNGLFYSNRHFFVMVKDLQRDVVPVSFNVKEVSPNELEVELSAEAFAYFVHLNVPHEFTYISDNFFDLEAGETKVVRVVNNAYTLSADDITISYR</sequence>
<dbReference type="GO" id="GO:0004567">
    <property type="term" value="F:beta-mannosidase activity"/>
    <property type="evidence" value="ECO:0007669"/>
    <property type="project" value="UniProtKB-EC"/>
</dbReference>
<evidence type="ECO:0000256" key="8">
    <source>
        <dbReference type="ARBA" id="ARBA00023180"/>
    </source>
</evidence>
<evidence type="ECO:0000313" key="18">
    <source>
        <dbReference type="EMBL" id="QPC83320.1"/>
    </source>
</evidence>
<keyword evidence="19" id="KW-1185">Reference proteome</keyword>
<evidence type="ECO:0000256" key="1">
    <source>
        <dbReference type="ARBA" id="ARBA00000829"/>
    </source>
</evidence>
<feature type="compositionally biased region" description="Basic and acidic residues" evidence="13">
    <location>
        <begin position="559"/>
        <end position="577"/>
    </location>
</feature>
<keyword evidence="7 18" id="KW-0378">Hydrolase</keyword>
<dbReference type="PANTHER" id="PTHR43730:SF1">
    <property type="entry name" value="BETA-MANNOSIDASE"/>
    <property type="match status" value="1"/>
</dbReference>
<feature type="region of interest" description="Disordered" evidence="13">
    <location>
        <begin position="559"/>
        <end position="578"/>
    </location>
</feature>
<dbReference type="InterPro" id="IPR054593">
    <property type="entry name" value="Beta-mannosidase-like_N2"/>
</dbReference>
<dbReference type="InterPro" id="IPR041625">
    <property type="entry name" value="Beta-mannosidase_Ig"/>
</dbReference>
<evidence type="ECO:0000256" key="12">
    <source>
        <dbReference type="ARBA" id="ARBA00041614"/>
    </source>
</evidence>
<organism evidence="18 19">
    <name type="scientific">Phototrophicus methaneseepsis</name>
    <dbReference type="NCBI Taxonomy" id="2710758"/>
    <lineage>
        <taxon>Bacteria</taxon>
        <taxon>Bacillati</taxon>
        <taxon>Chloroflexota</taxon>
        <taxon>Candidatus Thermofontia</taxon>
        <taxon>Phototrophicales</taxon>
        <taxon>Phototrophicaceae</taxon>
        <taxon>Phototrophicus</taxon>
    </lineage>
</organism>